<dbReference type="HOGENOM" id="CLU_688405_0_0_10"/>
<dbReference type="InterPro" id="IPR006558">
    <property type="entry name" value="LamG-like"/>
</dbReference>
<evidence type="ECO:0000313" key="6">
    <source>
        <dbReference type="Proteomes" id="UP000005631"/>
    </source>
</evidence>
<dbReference type="Gene3D" id="2.60.120.200">
    <property type="match status" value="1"/>
</dbReference>
<dbReference type="GO" id="GO:0004553">
    <property type="term" value="F:hydrolase activity, hydrolyzing O-glycosyl compounds"/>
    <property type="evidence" value="ECO:0007669"/>
    <property type="project" value="UniProtKB-ARBA"/>
</dbReference>
<dbReference type="InterPro" id="IPR026444">
    <property type="entry name" value="Secre_tail"/>
</dbReference>
<keyword evidence="2" id="KW-1015">Disulfide bond</keyword>
<name>G8R5F5_OWEHD</name>
<organism evidence="5 6">
    <name type="scientific">Owenweeksia hongkongensis (strain DSM 17368 / CIP 108786 / JCM 12287 / NRRL B-23963 / UST20020801)</name>
    <dbReference type="NCBI Taxonomy" id="926562"/>
    <lineage>
        <taxon>Bacteria</taxon>
        <taxon>Pseudomonadati</taxon>
        <taxon>Bacteroidota</taxon>
        <taxon>Flavobacteriia</taxon>
        <taxon>Flavobacteriales</taxon>
        <taxon>Owenweeksiaceae</taxon>
        <taxon>Owenweeksia</taxon>
    </lineage>
</organism>
<evidence type="ECO:0000256" key="3">
    <source>
        <dbReference type="SAM" id="SignalP"/>
    </source>
</evidence>
<dbReference type="EMBL" id="CP003156">
    <property type="protein sequence ID" value="AEV33229.1"/>
    <property type="molecule type" value="Genomic_DNA"/>
</dbReference>
<dbReference type="STRING" id="926562.Oweho_2256"/>
<protein>
    <recommendedName>
        <fullName evidence="4">LamG-like jellyroll fold domain-containing protein</fullName>
    </recommendedName>
</protein>
<dbReference type="SUPFAM" id="SSF49899">
    <property type="entry name" value="Concanavalin A-like lectins/glucanases"/>
    <property type="match status" value="1"/>
</dbReference>
<feature type="chain" id="PRO_5003514694" description="LamG-like jellyroll fold domain-containing protein" evidence="3">
    <location>
        <begin position="27"/>
        <end position="462"/>
    </location>
</feature>
<dbReference type="Proteomes" id="UP000005631">
    <property type="component" value="Chromosome"/>
</dbReference>
<dbReference type="AlphaFoldDB" id="G8R5F5"/>
<dbReference type="RefSeq" id="WP_014202578.1">
    <property type="nucleotide sequence ID" value="NC_016599.1"/>
</dbReference>
<dbReference type="NCBIfam" id="TIGR04183">
    <property type="entry name" value="Por_Secre_tail"/>
    <property type="match status" value="1"/>
</dbReference>
<keyword evidence="1 3" id="KW-0732">Signal</keyword>
<dbReference type="Pfam" id="PF13385">
    <property type="entry name" value="Laminin_G_3"/>
    <property type="match status" value="1"/>
</dbReference>
<reference evidence="5 6" key="1">
    <citation type="journal article" date="2012" name="Stand. Genomic Sci.">
        <title>Genome sequence of the orange-pigmented seawater bacterium Owenweeksia hongkongensis type strain (UST20020801(T)).</title>
        <authorList>
            <person name="Riedel T."/>
            <person name="Held B."/>
            <person name="Nolan M."/>
            <person name="Lucas S."/>
            <person name="Lapidus A."/>
            <person name="Tice H."/>
            <person name="Del Rio T.G."/>
            <person name="Cheng J.F."/>
            <person name="Han C."/>
            <person name="Tapia R."/>
            <person name="Goodwin L.A."/>
            <person name="Pitluck S."/>
            <person name="Liolios K."/>
            <person name="Mavromatis K."/>
            <person name="Pagani I."/>
            <person name="Ivanova N."/>
            <person name="Mikhailova N."/>
            <person name="Pati A."/>
            <person name="Chen A."/>
            <person name="Palaniappan K."/>
            <person name="Rohde M."/>
            <person name="Tindall B.J."/>
            <person name="Detter J.C."/>
            <person name="Goker M."/>
            <person name="Woyke T."/>
            <person name="Bristow J."/>
            <person name="Eisen J.A."/>
            <person name="Markowitz V."/>
            <person name="Hugenholtz P."/>
            <person name="Klenk H.P."/>
            <person name="Kyrpides N.C."/>
        </authorList>
    </citation>
    <scope>NUCLEOTIDE SEQUENCE</scope>
    <source>
        <strain evidence="6">DSM 17368 / JCM 12287 / NRRL B-23963</strain>
    </source>
</reference>
<dbReference type="InterPro" id="IPR013320">
    <property type="entry name" value="ConA-like_dom_sf"/>
</dbReference>
<dbReference type="OrthoDB" id="1391570at2"/>
<feature type="domain" description="LamG-like jellyroll fold" evidence="4">
    <location>
        <begin position="55"/>
        <end position="191"/>
    </location>
</feature>
<dbReference type="SMART" id="SM00560">
    <property type="entry name" value="LamGL"/>
    <property type="match status" value="1"/>
</dbReference>
<dbReference type="KEGG" id="oho:Oweho_2256"/>
<dbReference type="eggNOG" id="COG5306">
    <property type="taxonomic scope" value="Bacteria"/>
</dbReference>
<evidence type="ECO:0000313" key="5">
    <source>
        <dbReference type="EMBL" id="AEV33229.1"/>
    </source>
</evidence>
<dbReference type="GO" id="GO:0005975">
    <property type="term" value="P:carbohydrate metabolic process"/>
    <property type="evidence" value="ECO:0007669"/>
    <property type="project" value="UniProtKB-ARBA"/>
</dbReference>
<dbReference type="Pfam" id="PF18962">
    <property type="entry name" value="Por_Secre_tail"/>
    <property type="match status" value="1"/>
</dbReference>
<evidence type="ECO:0000259" key="4">
    <source>
        <dbReference type="SMART" id="SM00560"/>
    </source>
</evidence>
<sequence>MNKLNYPHHLSCFLFFSLFFSFTTFSQSSNSLSFDGSNDIVTVPNASAHIANSTSGISLSCWVYATNPSPNYPNFDGIAGFRNDASCDFYLLHLSATTVEARFRNSSGTDYTPVITGFQINTWQHLVMTYDGSTIKTYLNGVANASMPASGSISLSSESLHIGYLPFSPTNFQLGGKLDEIGLWNKALTQSEISCMYTNGHDNSSPNLKLFYKCDQGSPGGSNTTITKLIDDKGNIDGNLSGFSMSGSSSNFVQGKVLGSTVSATICKGDSVQFGNDYYKNAGIYSATFPTSGSCDSIVQLTLNIDSLDTDVIWSNPTTLFAKLGGANYQWMNCDDKQIIPGAVLQTYSPTQGGNYAVILTKNGCTDTSACEFTDIGLTENNLSQLSVFPNPTKGRFTFSQGMDTEAGTLFVINPAGKIVTQIEVENQAETVIDLNLPTGVYTLNFRRNDGKTGSSNLVVTP</sequence>
<evidence type="ECO:0000256" key="2">
    <source>
        <dbReference type="ARBA" id="ARBA00023157"/>
    </source>
</evidence>
<gene>
    <name evidence="5" type="ordered locus">Oweho_2256</name>
</gene>
<keyword evidence="6" id="KW-1185">Reference proteome</keyword>
<accession>G8R5F5</accession>
<evidence type="ECO:0000256" key="1">
    <source>
        <dbReference type="ARBA" id="ARBA00022729"/>
    </source>
</evidence>
<dbReference type="eggNOG" id="COG3291">
    <property type="taxonomic scope" value="Bacteria"/>
</dbReference>
<proteinExistence type="predicted"/>
<feature type="signal peptide" evidence="3">
    <location>
        <begin position="1"/>
        <end position="26"/>
    </location>
</feature>